<dbReference type="SUPFAM" id="SSF50494">
    <property type="entry name" value="Trypsin-like serine proteases"/>
    <property type="match status" value="1"/>
</dbReference>
<evidence type="ECO:0000313" key="1">
    <source>
        <dbReference type="EMBL" id="MDQ0468946.1"/>
    </source>
</evidence>
<dbReference type="InterPro" id="IPR009003">
    <property type="entry name" value="Peptidase_S1_PA"/>
</dbReference>
<keyword evidence="2" id="KW-1185">Reference proteome</keyword>
<dbReference type="RefSeq" id="WP_307270818.1">
    <property type="nucleotide sequence ID" value="NZ_JAUSVX010000002.1"/>
</dbReference>
<dbReference type="InterPro" id="IPR043504">
    <property type="entry name" value="Peptidase_S1_PA_chymotrypsin"/>
</dbReference>
<proteinExistence type="predicted"/>
<comment type="caution">
    <text evidence="1">The sequence shown here is derived from an EMBL/GenBank/DDBJ whole genome shotgun (WGS) entry which is preliminary data.</text>
</comment>
<reference evidence="1 2" key="1">
    <citation type="submission" date="2023-07" db="EMBL/GenBank/DDBJ databases">
        <title>Genomic Encyclopedia of Type Strains, Phase IV (KMG-IV): sequencing the most valuable type-strain genomes for metagenomic binning, comparative biology and taxonomic classification.</title>
        <authorList>
            <person name="Goeker M."/>
        </authorList>
    </citation>
    <scope>NUCLEOTIDE SEQUENCE [LARGE SCALE GENOMIC DNA]</scope>
    <source>
        <strain evidence="1 2">DSM 19619</strain>
    </source>
</reference>
<gene>
    <name evidence="1" type="ORF">QO011_001946</name>
</gene>
<evidence type="ECO:0000313" key="2">
    <source>
        <dbReference type="Proteomes" id="UP001242480"/>
    </source>
</evidence>
<evidence type="ECO:0008006" key="3">
    <source>
        <dbReference type="Google" id="ProtNLM"/>
    </source>
</evidence>
<accession>A0ABU0J5V3</accession>
<organism evidence="1 2">
    <name type="scientific">Labrys wisconsinensis</name>
    <dbReference type="NCBI Taxonomy" id="425677"/>
    <lineage>
        <taxon>Bacteria</taxon>
        <taxon>Pseudomonadati</taxon>
        <taxon>Pseudomonadota</taxon>
        <taxon>Alphaproteobacteria</taxon>
        <taxon>Hyphomicrobiales</taxon>
        <taxon>Xanthobacteraceae</taxon>
        <taxon>Labrys</taxon>
    </lineage>
</organism>
<protein>
    <recommendedName>
        <fullName evidence="3">Serine protease</fullName>
    </recommendedName>
</protein>
<name>A0ABU0J5V3_9HYPH</name>
<dbReference type="Proteomes" id="UP001242480">
    <property type="component" value="Unassembled WGS sequence"/>
</dbReference>
<dbReference type="Pfam" id="PF13365">
    <property type="entry name" value="Trypsin_2"/>
    <property type="match status" value="1"/>
</dbReference>
<dbReference type="EMBL" id="JAUSVX010000002">
    <property type="protein sequence ID" value="MDQ0468946.1"/>
    <property type="molecule type" value="Genomic_DNA"/>
</dbReference>
<sequence>MAGLEVSVDPLAFLRSPGEHIDRLCERIDWTCAIDTGVGSMGTGILVGPDLVLTNFHVMEALLRRPEQYAKARCRFDFRGDAWFGDPAGALSVGFAADWDINARSRYSDKDLAGADAGFDDDHLDYAIIRLVERIGEQPVTNPLRSAKRLRGWLTIPDDGGVPVEGTDIWIWQHPSEEEQRKAMPIQESKGRVLKLLDGDLRLRHSATTRAGSSGAACFDNDFRFIALHHAGDPKLDRNNWGKWNQAIPVTAIVRHLRRTGHGALVGVVPPRQTTATPRAAPVQRQVAQVSAKRNERRQRAAMILMDREDPAGLIQLSQAEDNPGLVHAFACRHVDNHRNFLERLVRLPPAGAQGLDTRRRLEAVLLGKDEAAAPGWALEHLTWPGRSLSTRVALGLVQQQLRTLLQARRPTIVEAAVAIDGCDVARERELVLALARHCADPATGAGADRLQVIVVYCDNAPRGSPDRFAARRAELGALWSFDARPPGCGACLAFDDVGSADLTGWCGALQTIWKIDQDRLFRDVDGVLPDGRRLPMLEAEDILAPVVRGYVEAAR</sequence>
<dbReference type="Gene3D" id="2.40.10.10">
    <property type="entry name" value="Trypsin-like serine proteases"/>
    <property type="match status" value="2"/>
</dbReference>